<sequence length="128" mass="14495">MLKIPSRIFCLPVIAGSWNSSTANKFHLFLCVTSKAPRTLFIVERLSGNKSQLRHDTIASASVSKSRVNDFVPNMYISVITFSTRPFEHWRLRETPVNGISLARETTTMYEGKYGGNTVGRHNLCRLF</sequence>
<keyword evidence="2" id="KW-1185">Reference proteome</keyword>
<reference evidence="1 2" key="1">
    <citation type="submission" date="2024-05" db="EMBL/GenBank/DDBJ databases">
        <title>The nuclear and mitochondrial genome assemblies of Tetragonisca angustula (Apidae: Meliponini), a tiny yet remarkable pollinator in the Neotropics.</title>
        <authorList>
            <person name="Ferrari R."/>
            <person name="Ricardo P.C."/>
            <person name="Dias F.C."/>
            <person name="Araujo N.S."/>
            <person name="Soares D.O."/>
            <person name="Zhou Q.-S."/>
            <person name="Zhu C.-D."/>
            <person name="Coutinho L."/>
            <person name="Airas M.C."/>
            <person name="Batista T.M."/>
        </authorList>
    </citation>
    <scope>NUCLEOTIDE SEQUENCE [LARGE SCALE GENOMIC DNA]</scope>
    <source>
        <strain evidence="1">ASF017062</strain>
        <tissue evidence="1">Abdomen</tissue>
    </source>
</reference>
<name>A0AAW0Z9W4_9HYME</name>
<evidence type="ECO:0000313" key="2">
    <source>
        <dbReference type="Proteomes" id="UP001432146"/>
    </source>
</evidence>
<gene>
    <name evidence="1" type="ORF">QLX08_011289</name>
</gene>
<organism evidence="1 2">
    <name type="scientific">Tetragonisca angustula</name>
    <dbReference type="NCBI Taxonomy" id="166442"/>
    <lineage>
        <taxon>Eukaryota</taxon>
        <taxon>Metazoa</taxon>
        <taxon>Ecdysozoa</taxon>
        <taxon>Arthropoda</taxon>
        <taxon>Hexapoda</taxon>
        <taxon>Insecta</taxon>
        <taxon>Pterygota</taxon>
        <taxon>Neoptera</taxon>
        <taxon>Endopterygota</taxon>
        <taxon>Hymenoptera</taxon>
        <taxon>Apocrita</taxon>
        <taxon>Aculeata</taxon>
        <taxon>Apoidea</taxon>
        <taxon>Anthophila</taxon>
        <taxon>Apidae</taxon>
        <taxon>Tetragonisca</taxon>
    </lineage>
</organism>
<dbReference type="AlphaFoldDB" id="A0AAW0Z9W4"/>
<comment type="caution">
    <text evidence="1">The sequence shown here is derived from an EMBL/GenBank/DDBJ whole genome shotgun (WGS) entry which is preliminary data.</text>
</comment>
<evidence type="ECO:0008006" key="3">
    <source>
        <dbReference type="Google" id="ProtNLM"/>
    </source>
</evidence>
<dbReference type="Proteomes" id="UP001432146">
    <property type="component" value="Unassembled WGS sequence"/>
</dbReference>
<evidence type="ECO:0000313" key="1">
    <source>
        <dbReference type="EMBL" id="KAK9293937.1"/>
    </source>
</evidence>
<dbReference type="EMBL" id="JAWNGG020000359">
    <property type="protein sequence ID" value="KAK9293937.1"/>
    <property type="molecule type" value="Genomic_DNA"/>
</dbReference>
<accession>A0AAW0Z9W4</accession>
<proteinExistence type="predicted"/>
<protein>
    <recommendedName>
        <fullName evidence="3">Secreted protein</fullName>
    </recommendedName>
</protein>